<keyword evidence="3" id="KW-1185">Reference proteome</keyword>
<name>A0A7W6RGW0_9PROT</name>
<sequence length="144" mass="15131">MTRWGFARVEFLTLWPDVRRRLETGAAVMLVYRELVEAGRTTMSARSFYEYCRRHGDPAMPAIPAPSSPSTSLRPVTPSVPAPAAPSVTGGSAVPVAAGPADPPSLTATWAETPAIDTLWGNDNDNGGADTGDESTAMASDAPD</sequence>
<evidence type="ECO:0000313" key="2">
    <source>
        <dbReference type="EMBL" id="MBB4267628.1"/>
    </source>
</evidence>
<accession>A0A7W6RGW0</accession>
<comment type="caution">
    <text evidence="2">The sequence shown here is derived from an EMBL/GenBank/DDBJ whole genome shotgun (WGS) entry which is preliminary data.</text>
</comment>
<dbReference type="RefSeq" id="WP_184047322.1">
    <property type="nucleotide sequence ID" value="NZ_JACIGK010000030.1"/>
</dbReference>
<evidence type="ECO:0008006" key="4">
    <source>
        <dbReference type="Google" id="ProtNLM"/>
    </source>
</evidence>
<reference evidence="2 3" key="1">
    <citation type="submission" date="2020-08" db="EMBL/GenBank/DDBJ databases">
        <title>Genome sequencing of Purple Non-Sulfur Bacteria from various extreme environments.</title>
        <authorList>
            <person name="Mayer M."/>
        </authorList>
    </citation>
    <scope>NUCLEOTIDE SEQUENCE [LARGE SCALE GENOMIC DNA]</scope>
    <source>
        <strain evidence="2 3">JA131</strain>
    </source>
</reference>
<dbReference type="EMBL" id="JACIGK010000030">
    <property type="protein sequence ID" value="MBB4267628.1"/>
    <property type="molecule type" value="Genomic_DNA"/>
</dbReference>
<gene>
    <name evidence="2" type="ORF">GGD89_003275</name>
</gene>
<dbReference type="InterPro" id="IPR035225">
    <property type="entry name" value="DUF5338"/>
</dbReference>
<protein>
    <recommendedName>
        <fullName evidence="4">TraK protein</fullName>
    </recommendedName>
</protein>
<feature type="region of interest" description="Disordered" evidence="1">
    <location>
        <begin position="60"/>
        <end position="144"/>
    </location>
</feature>
<evidence type="ECO:0000313" key="3">
    <source>
        <dbReference type="Proteomes" id="UP000554286"/>
    </source>
</evidence>
<dbReference type="Pfam" id="PF17273">
    <property type="entry name" value="DUF5338"/>
    <property type="match status" value="1"/>
</dbReference>
<dbReference type="Proteomes" id="UP000554286">
    <property type="component" value="Unassembled WGS sequence"/>
</dbReference>
<feature type="compositionally biased region" description="Low complexity" evidence="1">
    <location>
        <begin position="85"/>
        <end position="100"/>
    </location>
</feature>
<proteinExistence type="predicted"/>
<dbReference type="AlphaFoldDB" id="A0A7W6RGW0"/>
<organism evidence="2 3">
    <name type="scientific">Roseospira visakhapatnamensis</name>
    <dbReference type="NCBI Taxonomy" id="390880"/>
    <lineage>
        <taxon>Bacteria</taxon>
        <taxon>Pseudomonadati</taxon>
        <taxon>Pseudomonadota</taxon>
        <taxon>Alphaproteobacteria</taxon>
        <taxon>Rhodospirillales</taxon>
        <taxon>Rhodospirillaceae</taxon>
        <taxon>Roseospira</taxon>
    </lineage>
</organism>
<evidence type="ECO:0000256" key="1">
    <source>
        <dbReference type="SAM" id="MobiDB-lite"/>
    </source>
</evidence>